<dbReference type="AlphaFoldDB" id="A0AAV4Y543"/>
<gene>
    <name evidence="1" type="ORF">CEXT_484471</name>
</gene>
<evidence type="ECO:0000313" key="1">
    <source>
        <dbReference type="EMBL" id="GIZ02130.1"/>
    </source>
</evidence>
<evidence type="ECO:0000313" key="2">
    <source>
        <dbReference type="Proteomes" id="UP001054945"/>
    </source>
</evidence>
<reference evidence="1 2" key="1">
    <citation type="submission" date="2021-06" db="EMBL/GenBank/DDBJ databases">
        <title>Caerostris extrusa draft genome.</title>
        <authorList>
            <person name="Kono N."/>
            <person name="Arakawa K."/>
        </authorList>
    </citation>
    <scope>NUCLEOTIDE SEQUENCE [LARGE SCALE GENOMIC DNA]</scope>
</reference>
<comment type="caution">
    <text evidence="1">The sequence shown here is derived from an EMBL/GenBank/DDBJ whole genome shotgun (WGS) entry which is preliminary data.</text>
</comment>
<proteinExistence type="predicted"/>
<keyword evidence="2" id="KW-1185">Reference proteome</keyword>
<protein>
    <submittedName>
        <fullName evidence="1">Uncharacterized protein</fullName>
    </submittedName>
</protein>
<dbReference type="Proteomes" id="UP001054945">
    <property type="component" value="Unassembled WGS sequence"/>
</dbReference>
<organism evidence="1 2">
    <name type="scientific">Caerostris extrusa</name>
    <name type="common">Bark spider</name>
    <name type="synonym">Caerostris bankana</name>
    <dbReference type="NCBI Taxonomy" id="172846"/>
    <lineage>
        <taxon>Eukaryota</taxon>
        <taxon>Metazoa</taxon>
        <taxon>Ecdysozoa</taxon>
        <taxon>Arthropoda</taxon>
        <taxon>Chelicerata</taxon>
        <taxon>Arachnida</taxon>
        <taxon>Araneae</taxon>
        <taxon>Araneomorphae</taxon>
        <taxon>Entelegynae</taxon>
        <taxon>Araneoidea</taxon>
        <taxon>Araneidae</taxon>
        <taxon>Caerostris</taxon>
    </lineage>
</organism>
<accession>A0AAV4Y543</accession>
<name>A0AAV4Y543_CAEEX</name>
<sequence>MRTFRMVNRHVGLQASLPGESFATMRTTEGVVSYVSSHVGVQIAFLFEALHTNGALIGFLSSMDPDVLLHISRTAAGVLAERATAFARHRNLS</sequence>
<dbReference type="EMBL" id="BPLR01018759">
    <property type="protein sequence ID" value="GIZ02130.1"/>
    <property type="molecule type" value="Genomic_DNA"/>
</dbReference>